<keyword evidence="2" id="KW-1185">Reference proteome</keyword>
<protein>
    <recommendedName>
        <fullName evidence="3">IPExxxVDY family protein</fullName>
    </recommendedName>
</protein>
<dbReference type="RefSeq" id="WP_175268913.1">
    <property type="nucleotide sequence ID" value="NZ_JABFCR010000005.1"/>
</dbReference>
<evidence type="ECO:0008006" key="3">
    <source>
        <dbReference type="Google" id="ProtNLM"/>
    </source>
</evidence>
<name>A0ABX1W4I6_9SPHI</name>
<dbReference type="Proteomes" id="UP000566071">
    <property type="component" value="Unassembled WGS sequence"/>
</dbReference>
<reference evidence="1 2" key="1">
    <citation type="submission" date="2020-05" db="EMBL/GenBank/DDBJ databases">
        <authorList>
            <person name="Khan S.A."/>
            <person name="Jeon C.O."/>
            <person name="Chun B.H."/>
        </authorList>
    </citation>
    <scope>NUCLEOTIDE SEQUENCE [LARGE SCALE GENOMIC DNA]</scope>
    <source>
        <strain evidence="1 2">S1162</strain>
    </source>
</reference>
<sequence length="156" mass="18311">MKKDLNVEITEFVFLEQLNPSFIAVFIVNDYADTGLSNYQPCQLVLKISALAPVYSIHFDNLISDWSKRIVRVNSINEKELFVFDKIEENIQKYYAKFSIIDSSKDFQIVNELGNISISNTRKPYLDECLFGLYLSFHPHNIFDDRFKSKEYEIVF</sequence>
<gene>
    <name evidence="1" type="ORF">HK413_01730</name>
</gene>
<organism evidence="1 2">
    <name type="scientific">Mucilaginibacter humi</name>
    <dbReference type="NCBI Taxonomy" id="2732510"/>
    <lineage>
        <taxon>Bacteria</taxon>
        <taxon>Pseudomonadati</taxon>
        <taxon>Bacteroidota</taxon>
        <taxon>Sphingobacteriia</taxon>
        <taxon>Sphingobacteriales</taxon>
        <taxon>Sphingobacteriaceae</taxon>
        <taxon>Mucilaginibacter</taxon>
    </lineage>
</organism>
<comment type="caution">
    <text evidence="1">The sequence shown here is derived from an EMBL/GenBank/DDBJ whole genome shotgun (WGS) entry which is preliminary data.</text>
</comment>
<evidence type="ECO:0000313" key="1">
    <source>
        <dbReference type="EMBL" id="NNU33210.1"/>
    </source>
</evidence>
<dbReference type="EMBL" id="JABFCR010000005">
    <property type="protein sequence ID" value="NNU33210.1"/>
    <property type="molecule type" value="Genomic_DNA"/>
</dbReference>
<proteinExistence type="predicted"/>
<evidence type="ECO:0000313" key="2">
    <source>
        <dbReference type="Proteomes" id="UP000566071"/>
    </source>
</evidence>
<accession>A0ABX1W4I6</accession>